<dbReference type="AlphaFoldDB" id="A0A7W5BYY9"/>
<dbReference type="RefSeq" id="WP_183387157.1">
    <property type="nucleotide sequence ID" value="NZ_JACHXM010000005.1"/>
</dbReference>
<gene>
    <name evidence="1" type="ORF">FHR96_001638</name>
</gene>
<name>A0A7W5BYY9_9GAMM</name>
<keyword evidence="2" id="KW-1185">Reference proteome</keyword>
<dbReference type="Proteomes" id="UP000525987">
    <property type="component" value="Unassembled WGS sequence"/>
</dbReference>
<comment type="caution">
    <text evidence="1">The sequence shown here is derived from an EMBL/GenBank/DDBJ whole genome shotgun (WGS) entry which is preliminary data.</text>
</comment>
<organism evidence="1 2">
    <name type="scientific">Halomonas organivorans</name>
    <dbReference type="NCBI Taxonomy" id="257772"/>
    <lineage>
        <taxon>Bacteria</taxon>
        <taxon>Pseudomonadati</taxon>
        <taxon>Pseudomonadota</taxon>
        <taxon>Gammaproteobacteria</taxon>
        <taxon>Oceanospirillales</taxon>
        <taxon>Halomonadaceae</taxon>
        <taxon>Halomonas</taxon>
    </lineage>
</organism>
<proteinExistence type="predicted"/>
<evidence type="ECO:0000313" key="1">
    <source>
        <dbReference type="EMBL" id="MBB3140773.1"/>
    </source>
</evidence>
<sequence>MAGPQAPGGEAPKLLIRRNSSQEIWIDTWQDDATTLDAHYLVKLPRGRCSDDDCDILRAEYHY</sequence>
<reference evidence="1 2" key="1">
    <citation type="submission" date="2020-08" db="EMBL/GenBank/DDBJ databases">
        <title>Genomic Encyclopedia of Type Strains, Phase III (KMG-III): the genomes of soil and plant-associated and newly described type strains.</title>
        <authorList>
            <person name="Whitman W."/>
        </authorList>
    </citation>
    <scope>NUCLEOTIDE SEQUENCE [LARGE SCALE GENOMIC DNA]</scope>
    <source>
        <strain evidence="1 2">CECT 5995</strain>
    </source>
</reference>
<evidence type="ECO:0000313" key="2">
    <source>
        <dbReference type="Proteomes" id="UP000525987"/>
    </source>
</evidence>
<protein>
    <submittedName>
        <fullName evidence="1">Uncharacterized protein</fullName>
    </submittedName>
</protein>
<dbReference type="EMBL" id="JACHXM010000005">
    <property type="protein sequence ID" value="MBB3140773.1"/>
    <property type="molecule type" value="Genomic_DNA"/>
</dbReference>
<accession>A0A7W5BYY9</accession>